<sequence length="107" mass="11948">MAKLTIENLFHRELEVSDLSKSLLHHLHSHGVDWMHACGAKGRCTTCKAIVVGGLQHLNAPTAPELRYRQEGLLRENERLACQTTLQGDVCIRVPESGKLPHVQYSP</sequence>
<dbReference type="Gene3D" id="3.10.20.30">
    <property type="match status" value="1"/>
</dbReference>
<name>A0A1M5PAS0_9BACT</name>
<organism evidence="2 3">
    <name type="scientific">Chryseolinea serpens</name>
    <dbReference type="NCBI Taxonomy" id="947013"/>
    <lineage>
        <taxon>Bacteria</taxon>
        <taxon>Pseudomonadati</taxon>
        <taxon>Bacteroidota</taxon>
        <taxon>Cytophagia</taxon>
        <taxon>Cytophagales</taxon>
        <taxon>Fulvivirgaceae</taxon>
        <taxon>Chryseolinea</taxon>
    </lineage>
</organism>
<evidence type="ECO:0000313" key="3">
    <source>
        <dbReference type="Proteomes" id="UP000184212"/>
    </source>
</evidence>
<gene>
    <name evidence="2" type="ORF">SAMN04488109_2769</name>
</gene>
<dbReference type="InterPro" id="IPR012675">
    <property type="entry name" value="Beta-grasp_dom_sf"/>
</dbReference>
<reference evidence="2 3" key="1">
    <citation type="submission" date="2016-11" db="EMBL/GenBank/DDBJ databases">
        <authorList>
            <person name="Jaros S."/>
            <person name="Januszkiewicz K."/>
            <person name="Wedrychowicz H."/>
        </authorList>
    </citation>
    <scope>NUCLEOTIDE SEQUENCE [LARGE SCALE GENOMIC DNA]</scope>
    <source>
        <strain evidence="2 3">DSM 24574</strain>
    </source>
</reference>
<proteinExistence type="predicted"/>
<dbReference type="STRING" id="947013.SAMN04488109_2769"/>
<accession>A0A1M5PAS0</accession>
<dbReference type="GO" id="GO:0051536">
    <property type="term" value="F:iron-sulfur cluster binding"/>
    <property type="evidence" value="ECO:0007669"/>
    <property type="project" value="InterPro"/>
</dbReference>
<evidence type="ECO:0000313" key="2">
    <source>
        <dbReference type="EMBL" id="SHG98775.1"/>
    </source>
</evidence>
<dbReference type="RefSeq" id="WP_073135180.1">
    <property type="nucleotide sequence ID" value="NZ_FQWQ01000001.1"/>
</dbReference>
<dbReference type="Proteomes" id="UP000184212">
    <property type="component" value="Unassembled WGS sequence"/>
</dbReference>
<dbReference type="AlphaFoldDB" id="A0A1M5PAS0"/>
<dbReference type="EMBL" id="FQWQ01000001">
    <property type="protein sequence ID" value="SHG98775.1"/>
    <property type="molecule type" value="Genomic_DNA"/>
</dbReference>
<dbReference type="OrthoDB" id="9799640at2"/>
<dbReference type="InterPro" id="IPR001041">
    <property type="entry name" value="2Fe-2S_ferredoxin-type"/>
</dbReference>
<dbReference type="PROSITE" id="PS51085">
    <property type="entry name" value="2FE2S_FER_2"/>
    <property type="match status" value="1"/>
</dbReference>
<evidence type="ECO:0000259" key="1">
    <source>
        <dbReference type="PROSITE" id="PS51085"/>
    </source>
</evidence>
<protein>
    <submittedName>
        <fullName evidence="2">Ferredoxin, 2Fe-2S</fullName>
    </submittedName>
</protein>
<dbReference type="SUPFAM" id="SSF54292">
    <property type="entry name" value="2Fe-2S ferredoxin-like"/>
    <property type="match status" value="1"/>
</dbReference>
<feature type="domain" description="2Fe-2S ferredoxin-type" evidence="1">
    <location>
        <begin position="1"/>
        <end position="98"/>
    </location>
</feature>
<dbReference type="Pfam" id="PF00111">
    <property type="entry name" value="Fer2"/>
    <property type="match status" value="1"/>
</dbReference>
<dbReference type="CDD" id="cd00207">
    <property type="entry name" value="fer2"/>
    <property type="match status" value="1"/>
</dbReference>
<dbReference type="InterPro" id="IPR036010">
    <property type="entry name" value="2Fe-2S_ferredoxin-like_sf"/>
</dbReference>
<keyword evidence="3" id="KW-1185">Reference proteome</keyword>